<comment type="caution">
    <text evidence="2">The sequence shown here is derived from an EMBL/GenBank/DDBJ whole genome shotgun (WGS) entry which is preliminary data.</text>
</comment>
<dbReference type="Proteomes" id="UP000233551">
    <property type="component" value="Unassembled WGS sequence"/>
</dbReference>
<keyword evidence="3" id="KW-1185">Reference proteome</keyword>
<organism evidence="2 3">
    <name type="scientific">Punica granatum</name>
    <name type="common">Pomegranate</name>
    <dbReference type="NCBI Taxonomy" id="22663"/>
    <lineage>
        <taxon>Eukaryota</taxon>
        <taxon>Viridiplantae</taxon>
        <taxon>Streptophyta</taxon>
        <taxon>Embryophyta</taxon>
        <taxon>Tracheophyta</taxon>
        <taxon>Spermatophyta</taxon>
        <taxon>Magnoliopsida</taxon>
        <taxon>eudicotyledons</taxon>
        <taxon>Gunneridae</taxon>
        <taxon>Pentapetalae</taxon>
        <taxon>rosids</taxon>
        <taxon>malvids</taxon>
        <taxon>Myrtales</taxon>
        <taxon>Lythraceae</taxon>
        <taxon>Punica</taxon>
    </lineage>
</organism>
<feature type="compositionally biased region" description="Acidic residues" evidence="1">
    <location>
        <begin position="1"/>
        <end position="10"/>
    </location>
</feature>
<evidence type="ECO:0000313" key="3">
    <source>
        <dbReference type="Proteomes" id="UP000233551"/>
    </source>
</evidence>
<evidence type="ECO:0008006" key="4">
    <source>
        <dbReference type="Google" id="ProtNLM"/>
    </source>
</evidence>
<name>A0A2I0K0N7_PUNGR</name>
<accession>A0A2I0K0N7</accession>
<feature type="compositionally biased region" description="Basic residues" evidence="1">
    <location>
        <begin position="19"/>
        <end position="48"/>
    </location>
</feature>
<evidence type="ECO:0000256" key="1">
    <source>
        <dbReference type="SAM" id="MobiDB-lite"/>
    </source>
</evidence>
<dbReference type="AlphaFoldDB" id="A0A2I0K0N7"/>
<sequence length="74" mass="8913">MSEEAEGDDEGIIRADSVKKKKKRKRKRKTSKHKYKKLRKRKMSKHKYKTQDVTILQKGWEKMPTFNDKHINLA</sequence>
<reference evidence="2 3" key="1">
    <citation type="submission" date="2017-11" db="EMBL/GenBank/DDBJ databases">
        <title>De-novo sequencing of pomegranate (Punica granatum L.) genome.</title>
        <authorList>
            <person name="Akparov Z."/>
            <person name="Amiraslanov A."/>
            <person name="Hajiyeva S."/>
            <person name="Abbasov M."/>
            <person name="Kaur K."/>
            <person name="Hamwieh A."/>
            <person name="Solovyev V."/>
            <person name="Salamov A."/>
            <person name="Braich B."/>
            <person name="Kosarev P."/>
            <person name="Mahmoud A."/>
            <person name="Hajiyev E."/>
            <person name="Babayeva S."/>
            <person name="Izzatullayeva V."/>
            <person name="Mammadov A."/>
            <person name="Mammadov A."/>
            <person name="Sharifova S."/>
            <person name="Ojaghi J."/>
            <person name="Eynullazada K."/>
            <person name="Bayramov B."/>
            <person name="Abdulazimova A."/>
            <person name="Shahmuradov I."/>
        </authorList>
    </citation>
    <scope>NUCLEOTIDE SEQUENCE [LARGE SCALE GENOMIC DNA]</scope>
    <source>
        <strain evidence="3">cv. AG2017</strain>
        <tissue evidence="2">Leaf</tissue>
    </source>
</reference>
<dbReference type="EMBL" id="PGOL01000988">
    <property type="protein sequence ID" value="PKI62112.1"/>
    <property type="molecule type" value="Genomic_DNA"/>
</dbReference>
<proteinExistence type="predicted"/>
<protein>
    <recommendedName>
        <fullName evidence="4">Mitochondrial mRNA-processing protein COX24 C-terminal domain-containing protein</fullName>
    </recommendedName>
</protein>
<gene>
    <name evidence="2" type="ORF">CRG98_017485</name>
</gene>
<feature type="region of interest" description="Disordered" evidence="1">
    <location>
        <begin position="1"/>
        <end position="51"/>
    </location>
</feature>
<evidence type="ECO:0000313" key="2">
    <source>
        <dbReference type="EMBL" id="PKI62112.1"/>
    </source>
</evidence>